<evidence type="ECO:0000256" key="4">
    <source>
        <dbReference type="ARBA" id="ARBA00022692"/>
    </source>
</evidence>
<dbReference type="HAMAP" id="MF_00478">
    <property type="entry name" value="RsxE_RnfE"/>
    <property type="match status" value="1"/>
</dbReference>
<comment type="subcellular location">
    <subcellularLocation>
        <location evidence="9">Cell inner membrane</location>
        <topology evidence="9">Multi-pass membrane protein</topology>
    </subcellularLocation>
    <subcellularLocation>
        <location evidence="1">Endomembrane system</location>
        <topology evidence="1">Multi-pass membrane protein</topology>
    </subcellularLocation>
</comment>
<dbReference type="EMBL" id="CP002697">
    <property type="protein sequence ID" value="AHG60252.1"/>
    <property type="molecule type" value="Genomic_DNA"/>
</dbReference>
<dbReference type="Proteomes" id="UP000019087">
    <property type="component" value="Chromosome"/>
</dbReference>
<dbReference type="GO" id="GO:0005886">
    <property type="term" value="C:plasma membrane"/>
    <property type="evidence" value="ECO:0007669"/>
    <property type="project" value="UniProtKB-SubCell"/>
</dbReference>
<keyword evidence="3 9" id="KW-0997">Cell inner membrane</keyword>
<evidence type="ECO:0000256" key="3">
    <source>
        <dbReference type="ARBA" id="ARBA00022519"/>
    </source>
</evidence>
<dbReference type="PIRSF" id="PIRSF006102">
    <property type="entry name" value="NQR_DE"/>
    <property type="match status" value="1"/>
</dbReference>
<keyword evidence="5 9" id="KW-1278">Translocase</keyword>
<comment type="subunit">
    <text evidence="9">The complex is composed of six subunits: RnfA, RnfB, RnfC, RnfD, RnfE and RnfG.</text>
</comment>
<keyword evidence="9" id="KW-1003">Cell membrane</keyword>
<dbReference type="HOGENOM" id="CLU_046659_1_0_6"/>
<evidence type="ECO:0000256" key="6">
    <source>
        <dbReference type="ARBA" id="ARBA00022982"/>
    </source>
</evidence>
<feature type="transmembrane region" description="Helical" evidence="9">
    <location>
        <begin position="123"/>
        <end position="147"/>
    </location>
</feature>
<evidence type="ECO:0000256" key="8">
    <source>
        <dbReference type="ARBA" id="ARBA00023136"/>
    </source>
</evidence>
<dbReference type="RefSeq" id="WP_025368763.1">
    <property type="nucleotide sequence ID" value="NZ_CP002697.1"/>
</dbReference>
<dbReference type="NCBIfam" id="NF009070">
    <property type="entry name" value="PRK12405.1"/>
    <property type="match status" value="1"/>
</dbReference>
<evidence type="ECO:0000313" key="10">
    <source>
        <dbReference type="EMBL" id="AHG60252.1"/>
    </source>
</evidence>
<keyword evidence="4 9" id="KW-0812">Transmembrane</keyword>
<comment type="function">
    <text evidence="9">Part of a membrane-bound complex that couples electron transfer with translocation of ions across the membrane.</text>
</comment>
<sequence length="235" mass="26125">MNVKDFFINRLWKRNSSLVQLLGLCPVLAMTTNAINAIGLGITTTFVLTITNTIISVFKKFIPRNIRIPIYMMIVSSVVTCVEMLIHAYQYNLYQSLGIFIPLIVTNCIIVGRADLVAYKSSIFFSFLDGILIGLGSTISMFIIGSIREILGNGTLFFGANKIISSIDSSFFITLLDKNSTIILAVLPPGGFFILGCIIAIKNFIDRNNKKNTVLTSLKCSCINKKIKYEQRKTL</sequence>
<evidence type="ECO:0000256" key="9">
    <source>
        <dbReference type="HAMAP-Rule" id="MF_00478"/>
    </source>
</evidence>
<dbReference type="Pfam" id="PF02508">
    <property type="entry name" value="Rnf-Nqr"/>
    <property type="match status" value="1"/>
</dbReference>
<evidence type="ECO:0000313" key="11">
    <source>
        <dbReference type="Proteomes" id="UP000019087"/>
    </source>
</evidence>
<keyword evidence="8 9" id="KW-0472">Membrane</keyword>
<evidence type="ECO:0000256" key="7">
    <source>
        <dbReference type="ARBA" id="ARBA00022989"/>
    </source>
</evidence>
<dbReference type="PANTHER" id="PTHR30586">
    <property type="entry name" value="ELECTRON TRANSPORT COMPLEX PROTEIN RNFE"/>
    <property type="match status" value="1"/>
</dbReference>
<organism evidence="10 11">
    <name type="scientific">Buchnera aphidicola str. USDA</name>
    <name type="common">Myzus persicae</name>
    <dbReference type="NCBI Taxonomy" id="1009856"/>
    <lineage>
        <taxon>Bacteria</taxon>
        <taxon>Pseudomonadati</taxon>
        <taxon>Pseudomonadota</taxon>
        <taxon>Gammaproteobacteria</taxon>
        <taxon>Enterobacterales</taxon>
        <taxon>Erwiniaceae</taxon>
        <taxon>Buchnera</taxon>
    </lineage>
</organism>
<feature type="transmembrane region" description="Helical" evidence="9">
    <location>
        <begin position="93"/>
        <end position="111"/>
    </location>
</feature>
<dbReference type="GO" id="GO:0012505">
    <property type="term" value="C:endomembrane system"/>
    <property type="evidence" value="ECO:0007669"/>
    <property type="project" value="UniProtKB-SubCell"/>
</dbReference>
<feature type="transmembrane region" description="Helical" evidence="9">
    <location>
        <begin position="182"/>
        <end position="201"/>
    </location>
</feature>
<dbReference type="NCBIfam" id="TIGR01948">
    <property type="entry name" value="rnfE"/>
    <property type="match status" value="1"/>
</dbReference>
<evidence type="ECO:0000256" key="5">
    <source>
        <dbReference type="ARBA" id="ARBA00022967"/>
    </source>
</evidence>
<keyword evidence="7 9" id="KW-1133">Transmembrane helix</keyword>
<name>W0P489_BUCMP</name>
<reference evidence="10 11" key="1">
    <citation type="journal article" date="2013" name="BMC Genomics">
        <title>Comparative analysis of genome sequences from four strains of the Buchnera aphidicola Mp endosymbion of the green peach aphid, Myzus persicae.</title>
        <authorList>
            <person name="Jiang Z."/>
            <person name="Jones D.H."/>
            <person name="Khuri S."/>
            <person name="Tsinoremas N.F."/>
            <person name="Wyss T."/>
            <person name="Jander G."/>
            <person name="Wilson A.C."/>
        </authorList>
    </citation>
    <scope>NUCLEOTIDE SEQUENCE [LARGE SCALE GENOMIC DNA]</scope>
    <source>
        <strain evidence="11">str. USDA (Myzus persicae)</strain>
    </source>
</reference>
<evidence type="ECO:0000256" key="2">
    <source>
        <dbReference type="ARBA" id="ARBA00022448"/>
    </source>
</evidence>
<gene>
    <name evidence="10" type="primary">ydgq</name>
    <name evidence="9" type="synonym">rnfE</name>
    <name evidence="10" type="ORF">BUMPUSDA_CDS00477</name>
</gene>
<keyword evidence="6 9" id="KW-0249">Electron transport</keyword>
<accession>W0P489</accession>
<dbReference type="GO" id="GO:0022900">
    <property type="term" value="P:electron transport chain"/>
    <property type="evidence" value="ECO:0007669"/>
    <property type="project" value="UniProtKB-UniRule"/>
</dbReference>
<proteinExistence type="inferred from homology"/>
<dbReference type="EC" id="7.-.-.-" evidence="9"/>
<dbReference type="InterPro" id="IPR010968">
    <property type="entry name" value="RnfE"/>
</dbReference>
<dbReference type="PANTHER" id="PTHR30586:SF0">
    <property type="entry name" value="ION-TRANSLOCATING OXIDOREDUCTASE COMPLEX SUBUNIT E"/>
    <property type="match status" value="1"/>
</dbReference>
<evidence type="ECO:0000256" key="1">
    <source>
        <dbReference type="ARBA" id="ARBA00004127"/>
    </source>
</evidence>
<dbReference type="InterPro" id="IPR003667">
    <property type="entry name" value="NqrDE/RnfAE"/>
</dbReference>
<dbReference type="AlphaFoldDB" id="W0P489"/>
<feature type="transmembrane region" description="Helical" evidence="9">
    <location>
        <begin position="70"/>
        <end position="87"/>
    </location>
</feature>
<dbReference type="KEGG" id="bapu:BUMPUSDA_CDS00477"/>
<feature type="transmembrane region" description="Helical" evidence="9">
    <location>
        <begin position="39"/>
        <end position="58"/>
    </location>
</feature>
<dbReference type="PATRIC" id="fig|1009856.3.peg.108"/>
<comment type="similarity">
    <text evidence="9">Belongs to the NqrDE/RnfAE family.</text>
</comment>
<keyword evidence="2 9" id="KW-0813">Transport</keyword>
<protein>
    <recommendedName>
        <fullName evidence="9">Ion-translocating oxidoreductase complex subunit E</fullName>
        <ecNumber evidence="9">7.-.-.-</ecNumber>
    </recommendedName>
    <alternativeName>
        <fullName evidence="9">Rnf electron transport complex subunit E</fullName>
    </alternativeName>
</protein>